<evidence type="ECO:0000313" key="1">
    <source>
        <dbReference type="EMBL" id="EKX51204.1"/>
    </source>
</evidence>
<accession>L1JSC3</accession>
<gene>
    <name evidence="1" type="ORF">GUITHDRAFT_151011</name>
</gene>
<dbReference type="AlphaFoldDB" id="L1JSC3"/>
<dbReference type="KEGG" id="gtt:GUITHDRAFT_151011"/>
<name>L1JSC3_GUITC</name>
<reference evidence="1 3" key="1">
    <citation type="journal article" date="2012" name="Nature">
        <title>Algal genomes reveal evolutionary mosaicism and the fate of nucleomorphs.</title>
        <authorList>
            <consortium name="DOE Joint Genome Institute"/>
            <person name="Curtis B.A."/>
            <person name="Tanifuji G."/>
            <person name="Burki F."/>
            <person name="Gruber A."/>
            <person name="Irimia M."/>
            <person name="Maruyama S."/>
            <person name="Arias M.C."/>
            <person name="Ball S.G."/>
            <person name="Gile G.H."/>
            <person name="Hirakawa Y."/>
            <person name="Hopkins J.F."/>
            <person name="Kuo A."/>
            <person name="Rensing S.A."/>
            <person name="Schmutz J."/>
            <person name="Symeonidi A."/>
            <person name="Elias M."/>
            <person name="Eveleigh R.J."/>
            <person name="Herman E.K."/>
            <person name="Klute M.J."/>
            <person name="Nakayama T."/>
            <person name="Obornik M."/>
            <person name="Reyes-Prieto A."/>
            <person name="Armbrust E.V."/>
            <person name="Aves S.J."/>
            <person name="Beiko R.G."/>
            <person name="Coutinho P."/>
            <person name="Dacks J.B."/>
            <person name="Durnford D.G."/>
            <person name="Fast N.M."/>
            <person name="Green B.R."/>
            <person name="Grisdale C.J."/>
            <person name="Hempel F."/>
            <person name="Henrissat B."/>
            <person name="Hoppner M.P."/>
            <person name="Ishida K."/>
            <person name="Kim E."/>
            <person name="Koreny L."/>
            <person name="Kroth P.G."/>
            <person name="Liu Y."/>
            <person name="Malik S.B."/>
            <person name="Maier U.G."/>
            <person name="McRose D."/>
            <person name="Mock T."/>
            <person name="Neilson J.A."/>
            <person name="Onodera N.T."/>
            <person name="Poole A.M."/>
            <person name="Pritham E.J."/>
            <person name="Richards T.A."/>
            <person name="Rocap G."/>
            <person name="Roy S.W."/>
            <person name="Sarai C."/>
            <person name="Schaack S."/>
            <person name="Shirato S."/>
            <person name="Slamovits C.H."/>
            <person name="Spencer D.F."/>
            <person name="Suzuki S."/>
            <person name="Worden A.Z."/>
            <person name="Zauner S."/>
            <person name="Barry K."/>
            <person name="Bell C."/>
            <person name="Bharti A.K."/>
            <person name="Crow J.A."/>
            <person name="Grimwood J."/>
            <person name="Kramer R."/>
            <person name="Lindquist E."/>
            <person name="Lucas S."/>
            <person name="Salamov A."/>
            <person name="McFadden G.I."/>
            <person name="Lane C.E."/>
            <person name="Keeling P.J."/>
            <person name="Gray M.W."/>
            <person name="Grigoriev I.V."/>
            <person name="Archibald J.M."/>
        </authorList>
    </citation>
    <scope>NUCLEOTIDE SEQUENCE</scope>
    <source>
        <strain evidence="1 3">CCMP2712</strain>
    </source>
</reference>
<dbReference type="EnsemblProtists" id="EKX51204">
    <property type="protein sequence ID" value="EKX51204"/>
    <property type="gene ID" value="GUITHDRAFT_151011"/>
</dbReference>
<dbReference type="HOGENOM" id="CLU_2325179_0_0_1"/>
<organism evidence="1">
    <name type="scientific">Guillardia theta (strain CCMP2712)</name>
    <name type="common">Cryptophyte</name>
    <dbReference type="NCBI Taxonomy" id="905079"/>
    <lineage>
        <taxon>Eukaryota</taxon>
        <taxon>Cryptophyceae</taxon>
        <taxon>Pyrenomonadales</taxon>
        <taxon>Geminigeraceae</taxon>
        <taxon>Guillardia</taxon>
    </lineage>
</organism>
<dbReference type="EMBL" id="JH992976">
    <property type="protein sequence ID" value="EKX51204.1"/>
    <property type="molecule type" value="Genomic_DNA"/>
</dbReference>
<dbReference type="GeneID" id="17307771"/>
<sequence length="99" mass="10911">MGCGHCKKRIEQQKEISEMSLSDVKNLFKSMQLPKAAEGVESGGIDGKTLLDLYRDASLHDLFVAPSPDGLGLTQIQFKGRFMSEMKRRLGPPVIQTSS</sequence>
<dbReference type="Proteomes" id="UP000011087">
    <property type="component" value="Unassembled WGS sequence"/>
</dbReference>
<reference evidence="3" key="2">
    <citation type="submission" date="2012-11" db="EMBL/GenBank/DDBJ databases">
        <authorList>
            <person name="Kuo A."/>
            <person name="Curtis B.A."/>
            <person name="Tanifuji G."/>
            <person name="Burki F."/>
            <person name="Gruber A."/>
            <person name="Irimia M."/>
            <person name="Maruyama S."/>
            <person name="Arias M.C."/>
            <person name="Ball S.G."/>
            <person name="Gile G.H."/>
            <person name="Hirakawa Y."/>
            <person name="Hopkins J.F."/>
            <person name="Rensing S.A."/>
            <person name="Schmutz J."/>
            <person name="Symeonidi A."/>
            <person name="Elias M."/>
            <person name="Eveleigh R.J."/>
            <person name="Herman E.K."/>
            <person name="Klute M.J."/>
            <person name="Nakayama T."/>
            <person name="Obornik M."/>
            <person name="Reyes-Prieto A."/>
            <person name="Armbrust E.V."/>
            <person name="Aves S.J."/>
            <person name="Beiko R.G."/>
            <person name="Coutinho P."/>
            <person name="Dacks J.B."/>
            <person name="Durnford D.G."/>
            <person name="Fast N.M."/>
            <person name="Green B.R."/>
            <person name="Grisdale C."/>
            <person name="Hempe F."/>
            <person name="Henrissat B."/>
            <person name="Hoppner M.P."/>
            <person name="Ishida K.-I."/>
            <person name="Kim E."/>
            <person name="Koreny L."/>
            <person name="Kroth P.G."/>
            <person name="Liu Y."/>
            <person name="Malik S.-B."/>
            <person name="Maier U.G."/>
            <person name="McRose D."/>
            <person name="Mock T."/>
            <person name="Neilson J.A."/>
            <person name="Onodera N.T."/>
            <person name="Poole A.M."/>
            <person name="Pritham E.J."/>
            <person name="Richards T.A."/>
            <person name="Rocap G."/>
            <person name="Roy S.W."/>
            <person name="Sarai C."/>
            <person name="Schaack S."/>
            <person name="Shirato S."/>
            <person name="Slamovits C.H."/>
            <person name="Spencer D.F."/>
            <person name="Suzuki S."/>
            <person name="Worden A.Z."/>
            <person name="Zauner S."/>
            <person name="Barry K."/>
            <person name="Bell C."/>
            <person name="Bharti A.K."/>
            <person name="Crow J.A."/>
            <person name="Grimwood J."/>
            <person name="Kramer R."/>
            <person name="Lindquist E."/>
            <person name="Lucas S."/>
            <person name="Salamov A."/>
            <person name="McFadden G.I."/>
            <person name="Lane C.E."/>
            <person name="Keeling P.J."/>
            <person name="Gray M.W."/>
            <person name="Grigoriev I.V."/>
            <person name="Archibald J.M."/>
        </authorList>
    </citation>
    <scope>NUCLEOTIDE SEQUENCE</scope>
    <source>
        <strain evidence="3">CCMP2712</strain>
    </source>
</reference>
<reference evidence="2" key="3">
    <citation type="submission" date="2016-03" db="UniProtKB">
        <authorList>
            <consortium name="EnsemblProtists"/>
        </authorList>
    </citation>
    <scope>IDENTIFICATION</scope>
</reference>
<dbReference type="RefSeq" id="XP_005838184.1">
    <property type="nucleotide sequence ID" value="XM_005838127.1"/>
</dbReference>
<proteinExistence type="predicted"/>
<keyword evidence="3" id="KW-1185">Reference proteome</keyword>
<evidence type="ECO:0000313" key="2">
    <source>
        <dbReference type="EnsemblProtists" id="EKX51204"/>
    </source>
</evidence>
<protein>
    <recommendedName>
        <fullName evidence="4">SAM domain-containing protein</fullName>
    </recommendedName>
</protein>
<evidence type="ECO:0008006" key="4">
    <source>
        <dbReference type="Google" id="ProtNLM"/>
    </source>
</evidence>
<evidence type="ECO:0000313" key="3">
    <source>
        <dbReference type="Proteomes" id="UP000011087"/>
    </source>
</evidence>
<dbReference type="PaxDb" id="55529-EKX51204"/>